<dbReference type="PATRIC" id="fig|449659.4.peg.1811"/>
<keyword evidence="7 9" id="KW-0472">Membrane</keyword>
<feature type="domain" description="Glycosyltransferase 2-like" evidence="10">
    <location>
        <begin position="10"/>
        <end position="176"/>
    </location>
</feature>
<evidence type="ECO:0000313" key="12">
    <source>
        <dbReference type="Proteomes" id="UP000051886"/>
    </source>
</evidence>
<comment type="subcellular location">
    <subcellularLocation>
        <location evidence="1">Cell membrane</location>
        <topology evidence="1">Multi-pass membrane protein</topology>
    </subcellularLocation>
</comment>
<evidence type="ECO:0000256" key="6">
    <source>
        <dbReference type="ARBA" id="ARBA00022989"/>
    </source>
</evidence>
<evidence type="ECO:0000256" key="2">
    <source>
        <dbReference type="ARBA" id="ARBA00022475"/>
    </source>
</evidence>
<dbReference type="Pfam" id="PF00535">
    <property type="entry name" value="Glycos_transf_2"/>
    <property type="match status" value="1"/>
</dbReference>
<comment type="caution">
    <text evidence="11">The sequence shown here is derived from an EMBL/GenBank/DDBJ whole genome shotgun (WGS) entry which is preliminary data.</text>
</comment>
<dbReference type="EMBL" id="JQCN01000004">
    <property type="protein sequence ID" value="KRO02102.1"/>
    <property type="molecule type" value="Genomic_DNA"/>
</dbReference>
<dbReference type="STRING" id="449659.IV66_GL001772"/>
<gene>
    <name evidence="11" type="ORF">IV66_GL001772</name>
</gene>
<protein>
    <submittedName>
        <fullName evidence="11">Glycosyltransferase</fullName>
    </submittedName>
</protein>
<dbReference type="InterPro" id="IPR050256">
    <property type="entry name" value="Glycosyltransferase_2"/>
</dbReference>
<evidence type="ECO:0000256" key="7">
    <source>
        <dbReference type="ARBA" id="ARBA00023136"/>
    </source>
</evidence>
<keyword evidence="12" id="KW-1185">Reference proteome</keyword>
<dbReference type="Proteomes" id="UP000051886">
    <property type="component" value="Unassembled WGS sequence"/>
</dbReference>
<sequence length="314" mass="35962">MKGQMNKLISLVIPCYNEQETISLFYAEVEKIKKSLRGHRLEYIFVDDGSNDGTLEILRQLNQQNPAEVHYISFSKNFGKESALYAGLKESQGDYVAVMDVDLQDPPEQLIQMLVGIEDEGYDVVGTRRVDRKGEPIIRSFFARLFYKLINQMSHTQFVNGARDFRLMTRQVVDSILEMSEYNRFSKGLFSWVGFKTKYLEYTNQDRIAGKTSWSFWGLFKYSIEGIINFSEAPLYLASYVGVGSFLVSIVSLIFIILRKLFYGGSVNGWASLVSIVLLIGGIQLFCLGILGRYIGNIYLEVKKRPIYIVKEKK</sequence>
<dbReference type="PANTHER" id="PTHR48090:SF8">
    <property type="entry name" value="GLYCOSYLTRANSFERASE CSBB-RELATED"/>
    <property type="match status" value="1"/>
</dbReference>
<dbReference type="AlphaFoldDB" id="A0A0R2LKN9"/>
<dbReference type="PANTHER" id="PTHR48090">
    <property type="entry name" value="UNDECAPRENYL-PHOSPHATE 4-DEOXY-4-FORMAMIDO-L-ARABINOSE TRANSFERASE-RELATED"/>
    <property type="match status" value="1"/>
</dbReference>
<comment type="similarity">
    <text evidence="8">Belongs to the glycosyltransferase 2 family. GtrB subfamily.</text>
</comment>
<evidence type="ECO:0000256" key="5">
    <source>
        <dbReference type="ARBA" id="ARBA00022692"/>
    </source>
</evidence>
<evidence type="ECO:0000256" key="1">
    <source>
        <dbReference type="ARBA" id="ARBA00004651"/>
    </source>
</evidence>
<evidence type="ECO:0000256" key="9">
    <source>
        <dbReference type="SAM" id="Phobius"/>
    </source>
</evidence>
<feature type="transmembrane region" description="Helical" evidence="9">
    <location>
        <begin position="235"/>
        <end position="258"/>
    </location>
</feature>
<dbReference type="GO" id="GO:0005886">
    <property type="term" value="C:plasma membrane"/>
    <property type="evidence" value="ECO:0007669"/>
    <property type="project" value="UniProtKB-SubCell"/>
</dbReference>
<proteinExistence type="inferred from homology"/>
<dbReference type="SUPFAM" id="SSF53448">
    <property type="entry name" value="Nucleotide-diphospho-sugar transferases"/>
    <property type="match status" value="1"/>
</dbReference>
<accession>A0A0R2LKN9</accession>
<evidence type="ECO:0000259" key="10">
    <source>
        <dbReference type="Pfam" id="PF00535"/>
    </source>
</evidence>
<evidence type="ECO:0000256" key="4">
    <source>
        <dbReference type="ARBA" id="ARBA00022679"/>
    </source>
</evidence>
<dbReference type="GO" id="GO:0016757">
    <property type="term" value="F:glycosyltransferase activity"/>
    <property type="evidence" value="ECO:0007669"/>
    <property type="project" value="UniProtKB-KW"/>
</dbReference>
<dbReference type="CDD" id="cd04187">
    <property type="entry name" value="DPM1_like_bac"/>
    <property type="match status" value="1"/>
</dbReference>
<organism evidence="11 12">
    <name type="scientific">Ligilactobacillus pobuzihii</name>
    <dbReference type="NCBI Taxonomy" id="449659"/>
    <lineage>
        <taxon>Bacteria</taxon>
        <taxon>Bacillati</taxon>
        <taxon>Bacillota</taxon>
        <taxon>Bacilli</taxon>
        <taxon>Lactobacillales</taxon>
        <taxon>Lactobacillaceae</taxon>
        <taxon>Ligilactobacillus</taxon>
    </lineage>
</organism>
<name>A0A0R2LKN9_9LACO</name>
<keyword evidence="5 9" id="KW-0812">Transmembrane</keyword>
<keyword evidence="3" id="KW-0328">Glycosyltransferase</keyword>
<evidence type="ECO:0000256" key="8">
    <source>
        <dbReference type="ARBA" id="ARBA00038152"/>
    </source>
</evidence>
<dbReference type="FunFam" id="3.90.550.10:FF:000079">
    <property type="entry name" value="Probable glycosyl transferase"/>
    <property type="match status" value="1"/>
</dbReference>
<evidence type="ECO:0000313" key="11">
    <source>
        <dbReference type="EMBL" id="KRO02102.1"/>
    </source>
</evidence>
<dbReference type="InterPro" id="IPR029044">
    <property type="entry name" value="Nucleotide-diphossugar_trans"/>
</dbReference>
<dbReference type="InterPro" id="IPR001173">
    <property type="entry name" value="Glyco_trans_2-like"/>
</dbReference>
<reference evidence="11 12" key="1">
    <citation type="journal article" date="2015" name="Genome Announc.">
        <title>Expanding the biotechnology potential of lactobacilli through comparative genomics of 213 strains and associated genera.</title>
        <authorList>
            <person name="Sun Z."/>
            <person name="Harris H.M."/>
            <person name="McCann A."/>
            <person name="Guo C."/>
            <person name="Argimon S."/>
            <person name="Zhang W."/>
            <person name="Yang X."/>
            <person name="Jeffery I.B."/>
            <person name="Cooney J.C."/>
            <person name="Kagawa T.F."/>
            <person name="Liu W."/>
            <person name="Song Y."/>
            <person name="Salvetti E."/>
            <person name="Wrobel A."/>
            <person name="Rasinkangas P."/>
            <person name="Parkhill J."/>
            <person name="Rea M.C."/>
            <person name="O'Sullivan O."/>
            <person name="Ritari J."/>
            <person name="Douillard F.P."/>
            <person name="Paul Ross R."/>
            <person name="Yang R."/>
            <person name="Briner A.E."/>
            <person name="Felis G.E."/>
            <person name="de Vos W.M."/>
            <person name="Barrangou R."/>
            <person name="Klaenhammer T.R."/>
            <person name="Caufield P.W."/>
            <person name="Cui Y."/>
            <person name="Zhang H."/>
            <person name="O'Toole P.W."/>
        </authorList>
    </citation>
    <scope>NUCLEOTIDE SEQUENCE [LARGE SCALE GENOMIC DNA]</scope>
    <source>
        <strain evidence="11 12">NBRC 103219</strain>
    </source>
</reference>
<dbReference type="Gene3D" id="3.90.550.10">
    <property type="entry name" value="Spore Coat Polysaccharide Biosynthesis Protein SpsA, Chain A"/>
    <property type="match status" value="1"/>
</dbReference>
<feature type="transmembrane region" description="Helical" evidence="9">
    <location>
        <begin position="270"/>
        <end position="295"/>
    </location>
</feature>
<keyword evidence="6 9" id="KW-1133">Transmembrane helix</keyword>
<keyword evidence="4 11" id="KW-0808">Transferase</keyword>
<keyword evidence="2" id="KW-1003">Cell membrane</keyword>
<evidence type="ECO:0000256" key="3">
    <source>
        <dbReference type="ARBA" id="ARBA00022676"/>
    </source>
</evidence>